<feature type="region of interest" description="Disordered" evidence="1">
    <location>
        <begin position="277"/>
        <end position="297"/>
    </location>
</feature>
<evidence type="ECO:0008006" key="4">
    <source>
        <dbReference type="Google" id="ProtNLM"/>
    </source>
</evidence>
<reference evidence="2" key="1">
    <citation type="submission" date="2023-08" db="EMBL/GenBank/DDBJ databases">
        <title>Reference Genome Resource for the Citrus Pathogen Phytophthora citrophthora.</title>
        <authorList>
            <person name="Moller H."/>
            <person name="Coetzee B."/>
            <person name="Rose L.J."/>
            <person name="Van Niekerk J.M."/>
        </authorList>
    </citation>
    <scope>NUCLEOTIDE SEQUENCE</scope>
    <source>
        <strain evidence="2">STE-U-9442</strain>
    </source>
</reference>
<protein>
    <recommendedName>
        <fullName evidence="4">Protein kinase</fullName>
    </recommendedName>
</protein>
<sequence>MFVCGPGFWLAPAAITDKKHVRVAISSVRAQPNSRQMHAQRVREQDNEHLEDIANVWPMGLQPTAAARFRCLQKDGGSVIASRIVTTFTNVGSDARRNGSKSRHKQSLLVAGAWVRLSSGKRCNCASPFSGSGLCAAISIATPRESRKNVVVLHELRRAKSKSAKHIRPSSSRSCLEPSLVLPRYFRFSSGISASLQRAELVSAFSLTRLLTLCMVVRPGSTHLEMSLAIASLWPEEESAGNDRRFEPRHTPTRRGTRTTTSAMAFASSAVETMRPMKPVSPSVTAPKRRPGVNGPSSVKDRTVVVFDWDDTLCPSSWLHAQDLLPKFRGHQISVTPEQREVLTLIGAHVAQLLQKAVAYGPVFVVTAAEYGWVEMSAALYLPAVQGVLDLADVHIVSARSWYEQTYGLGGDSAAWKQEVMQLIARKCFATSAAQEPSARTFREPTAPQDTYFNFLSIGDSMAERDACFAAVQNVGRTFAKTLKFVEHPNAEEVLQQVELTHDSFEQMCGWDSNLDLRLSRAQLAELRGSPI</sequence>
<feature type="region of interest" description="Disordered" evidence="1">
    <location>
        <begin position="240"/>
        <end position="260"/>
    </location>
</feature>
<comment type="caution">
    <text evidence="2">The sequence shown here is derived from an EMBL/GenBank/DDBJ whole genome shotgun (WGS) entry which is preliminary data.</text>
</comment>
<organism evidence="2 3">
    <name type="scientific">Phytophthora citrophthora</name>
    <dbReference type="NCBI Taxonomy" id="4793"/>
    <lineage>
        <taxon>Eukaryota</taxon>
        <taxon>Sar</taxon>
        <taxon>Stramenopiles</taxon>
        <taxon>Oomycota</taxon>
        <taxon>Peronosporomycetes</taxon>
        <taxon>Peronosporales</taxon>
        <taxon>Peronosporaceae</taxon>
        <taxon>Phytophthora</taxon>
    </lineage>
</organism>
<gene>
    <name evidence="2" type="ORF">P3T76_000166</name>
</gene>
<feature type="compositionally biased region" description="Basic and acidic residues" evidence="1">
    <location>
        <begin position="241"/>
        <end position="250"/>
    </location>
</feature>
<evidence type="ECO:0000256" key="1">
    <source>
        <dbReference type="SAM" id="MobiDB-lite"/>
    </source>
</evidence>
<dbReference type="PANTHER" id="PTHR38899">
    <property type="entry name" value="DOMAIN OOKINETE PROTEIN, PUTATIVE-RELATED"/>
    <property type="match status" value="1"/>
</dbReference>
<accession>A0AAD9H0B8</accession>
<evidence type="ECO:0000313" key="3">
    <source>
        <dbReference type="Proteomes" id="UP001259832"/>
    </source>
</evidence>
<name>A0AAD9H0B8_9STRA</name>
<evidence type="ECO:0000313" key="2">
    <source>
        <dbReference type="EMBL" id="KAK1947876.1"/>
    </source>
</evidence>
<dbReference type="EMBL" id="JASMQC010000001">
    <property type="protein sequence ID" value="KAK1947876.1"/>
    <property type="molecule type" value="Genomic_DNA"/>
</dbReference>
<keyword evidence="3" id="KW-1185">Reference proteome</keyword>
<dbReference type="AlphaFoldDB" id="A0AAD9H0B8"/>
<proteinExistence type="predicted"/>
<dbReference type="Proteomes" id="UP001259832">
    <property type="component" value="Unassembled WGS sequence"/>
</dbReference>
<dbReference type="PANTHER" id="PTHR38899:SF1">
    <property type="entry name" value="PROTEIN KINASE"/>
    <property type="match status" value="1"/>
</dbReference>